<evidence type="ECO:0000256" key="8">
    <source>
        <dbReference type="PROSITE-ProRule" id="PRU00175"/>
    </source>
</evidence>
<evidence type="ECO:0000256" key="5">
    <source>
        <dbReference type="ARBA" id="ARBA00022786"/>
    </source>
</evidence>
<keyword evidence="3" id="KW-0479">Metal-binding</keyword>
<comment type="similarity">
    <text evidence="7">Belongs to the RING-type zinc finger family. ATL subfamily.</text>
</comment>
<evidence type="ECO:0000256" key="2">
    <source>
        <dbReference type="ARBA" id="ARBA00012483"/>
    </source>
</evidence>
<feature type="region of interest" description="Disordered" evidence="9">
    <location>
        <begin position="45"/>
        <end position="69"/>
    </location>
</feature>
<feature type="transmembrane region" description="Helical" evidence="10">
    <location>
        <begin position="12"/>
        <end position="31"/>
    </location>
</feature>
<dbReference type="FunFam" id="3.30.40.10:FF:000388">
    <property type="entry name" value="Putative RING zinc finger domain superfamily protein"/>
    <property type="match status" value="1"/>
</dbReference>
<keyword evidence="5" id="KW-0833">Ubl conjugation pathway</keyword>
<dbReference type="InterPro" id="IPR013083">
    <property type="entry name" value="Znf_RING/FYVE/PHD"/>
</dbReference>
<evidence type="ECO:0000313" key="13">
    <source>
        <dbReference type="Proteomes" id="UP001443914"/>
    </source>
</evidence>
<comment type="caution">
    <text evidence="12">The sequence shown here is derived from an EMBL/GenBank/DDBJ whole genome shotgun (WGS) entry which is preliminary data.</text>
</comment>
<dbReference type="Pfam" id="PF13639">
    <property type="entry name" value="zf-RING_2"/>
    <property type="match status" value="1"/>
</dbReference>
<reference evidence="12" key="1">
    <citation type="submission" date="2024-03" db="EMBL/GenBank/DDBJ databases">
        <title>WGS assembly of Saponaria officinalis var. Norfolk2.</title>
        <authorList>
            <person name="Jenkins J."/>
            <person name="Shu S."/>
            <person name="Grimwood J."/>
            <person name="Barry K."/>
            <person name="Goodstein D."/>
            <person name="Schmutz J."/>
            <person name="Leebens-Mack J."/>
            <person name="Osbourn A."/>
        </authorList>
    </citation>
    <scope>NUCLEOTIDE SEQUENCE [LARGE SCALE GENOMIC DNA]</scope>
    <source>
        <strain evidence="12">JIC</strain>
    </source>
</reference>
<feature type="compositionally biased region" description="Low complexity" evidence="9">
    <location>
        <begin position="45"/>
        <end position="66"/>
    </location>
</feature>
<dbReference type="InterPro" id="IPR053238">
    <property type="entry name" value="RING-H2_zinc_finger"/>
</dbReference>
<dbReference type="Proteomes" id="UP001443914">
    <property type="component" value="Unassembled WGS sequence"/>
</dbReference>
<organism evidence="12 13">
    <name type="scientific">Saponaria officinalis</name>
    <name type="common">Common soapwort</name>
    <name type="synonym">Lychnis saponaria</name>
    <dbReference type="NCBI Taxonomy" id="3572"/>
    <lineage>
        <taxon>Eukaryota</taxon>
        <taxon>Viridiplantae</taxon>
        <taxon>Streptophyta</taxon>
        <taxon>Embryophyta</taxon>
        <taxon>Tracheophyta</taxon>
        <taxon>Spermatophyta</taxon>
        <taxon>Magnoliopsida</taxon>
        <taxon>eudicotyledons</taxon>
        <taxon>Gunneridae</taxon>
        <taxon>Pentapetalae</taxon>
        <taxon>Caryophyllales</taxon>
        <taxon>Caryophyllaceae</taxon>
        <taxon>Caryophylleae</taxon>
        <taxon>Saponaria</taxon>
    </lineage>
</organism>
<evidence type="ECO:0000256" key="6">
    <source>
        <dbReference type="ARBA" id="ARBA00022833"/>
    </source>
</evidence>
<keyword evidence="4 8" id="KW-0863">Zinc-finger</keyword>
<keyword evidence="13" id="KW-1185">Reference proteome</keyword>
<evidence type="ECO:0000256" key="3">
    <source>
        <dbReference type="ARBA" id="ARBA00022723"/>
    </source>
</evidence>
<feature type="domain" description="RING-type" evidence="11">
    <location>
        <begin position="105"/>
        <end position="147"/>
    </location>
</feature>
<dbReference type="PANTHER" id="PTHR14155">
    <property type="entry name" value="RING FINGER DOMAIN-CONTAINING"/>
    <property type="match status" value="1"/>
</dbReference>
<dbReference type="PROSITE" id="PS50089">
    <property type="entry name" value="ZF_RING_2"/>
    <property type="match status" value="1"/>
</dbReference>
<dbReference type="Gene3D" id="3.30.40.10">
    <property type="entry name" value="Zinc/RING finger domain, C3HC4 (zinc finger)"/>
    <property type="match status" value="1"/>
</dbReference>
<evidence type="ECO:0000256" key="4">
    <source>
        <dbReference type="ARBA" id="ARBA00022771"/>
    </source>
</evidence>
<sequence>MDTIICRGRTDCTAFGVFIAIVFTVIFLNYIQRCIQSQRNSSNLPLYNNNNNNNNNNSNNSRNSPNFPQNRPLSNDSPLYLFVLNSIPSAPYKSNSQLEKDVESCAICLGEFEKGEIVRVLPKCRHVYHEECIDKWLLRALHCPICRERVVDFQQHHRKNSISNSISAVDVRLNNNFPPSSVVHF</sequence>
<dbReference type="GO" id="GO:0008270">
    <property type="term" value="F:zinc ion binding"/>
    <property type="evidence" value="ECO:0007669"/>
    <property type="project" value="UniProtKB-KW"/>
</dbReference>
<keyword evidence="10" id="KW-0472">Membrane</keyword>
<keyword evidence="10" id="KW-0812">Transmembrane</keyword>
<name>A0AAW1HPX7_SAPOF</name>
<evidence type="ECO:0000256" key="1">
    <source>
        <dbReference type="ARBA" id="ARBA00000900"/>
    </source>
</evidence>
<comment type="catalytic activity">
    <reaction evidence="1">
        <text>S-ubiquitinyl-[E2 ubiquitin-conjugating enzyme]-L-cysteine + [acceptor protein]-L-lysine = [E2 ubiquitin-conjugating enzyme]-L-cysteine + N(6)-ubiquitinyl-[acceptor protein]-L-lysine.</text>
        <dbReference type="EC" id="2.3.2.27"/>
    </reaction>
</comment>
<dbReference type="SMART" id="SM00184">
    <property type="entry name" value="RING"/>
    <property type="match status" value="1"/>
</dbReference>
<evidence type="ECO:0000256" key="10">
    <source>
        <dbReference type="SAM" id="Phobius"/>
    </source>
</evidence>
<evidence type="ECO:0000256" key="7">
    <source>
        <dbReference type="ARBA" id="ARBA00024209"/>
    </source>
</evidence>
<dbReference type="AlphaFoldDB" id="A0AAW1HPX7"/>
<dbReference type="EMBL" id="JBDFQZ010000011">
    <property type="protein sequence ID" value="KAK9678797.1"/>
    <property type="molecule type" value="Genomic_DNA"/>
</dbReference>
<accession>A0AAW1HPX7</accession>
<evidence type="ECO:0000313" key="12">
    <source>
        <dbReference type="EMBL" id="KAK9678797.1"/>
    </source>
</evidence>
<keyword evidence="6" id="KW-0862">Zinc</keyword>
<evidence type="ECO:0000256" key="9">
    <source>
        <dbReference type="SAM" id="MobiDB-lite"/>
    </source>
</evidence>
<proteinExistence type="inferred from homology"/>
<dbReference type="PANTHER" id="PTHR14155:SF627">
    <property type="entry name" value="OS06G0192800 PROTEIN"/>
    <property type="match status" value="1"/>
</dbReference>
<dbReference type="SUPFAM" id="SSF57850">
    <property type="entry name" value="RING/U-box"/>
    <property type="match status" value="1"/>
</dbReference>
<dbReference type="EC" id="2.3.2.27" evidence="2"/>
<evidence type="ECO:0000259" key="11">
    <source>
        <dbReference type="PROSITE" id="PS50089"/>
    </source>
</evidence>
<dbReference type="GO" id="GO:0061630">
    <property type="term" value="F:ubiquitin protein ligase activity"/>
    <property type="evidence" value="ECO:0007669"/>
    <property type="project" value="UniProtKB-EC"/>
</dbReference>
<gene>
    <name evidence="12" type="ORF">RND81_11G233600</name>
</gene>
<protein>
    <recommendedName>
        <fullName evidence="2">RING-type E3 ubiquitin transferase</fullName>
        <ecNumber evidence="2">2.3.2.27</ecNumber>
    </recommendedName>
</protein>
<keyword evidence="10" id="KW-1133">Transmembrane helix</keyword>
<dbReference type="InterPro" id="IPR001841">
    <property type="entry name" value="Znf_RING"/>
</dbReference>